<feature type="repeat" description="ANK" evidence="6">
    <location>
        <begin position="1143"/>
        <end position="1175"/>
    </location>
</feature>
<evidence type="ECO:0000256" key="6">
    <source>
        <dbReference type="PROSITE-ProRule" id="PRU00023"/>
    </source>
</evidence>
<dbReference type="InterPro" id="IPR036770">
    <property type="entry name" value="Ankyrin_rpt-contain_sf"/>
</dbReference>
<feature type="domain" description="ZZ-type" evidence="9">
    <location>
        <begin position="1457"/>
        <end position="1510"/>
    </location>
</feature>
<dbReference type="CDD" id="cd02249">
    <property type="entry name" value="ZZ"/>
    <property type="match status" value="1"/>
</dbReference>
<dbReference type="InterPro" id="IPR051165">
    <property type="entry name" value="Multifunctional_ANK_Repeat"/>
</dbReference>
<accession>A0A175W9E0</accession>
<protein>
    <submittedName>
        <fullName evidence="10">Ankyrin-2</fullName>
    </submittedName>
</protein>
<dbReference type="Pfam" id="PF12796">
    <property type="entry name" value="Ank_2"/>
    <property type="match status" value="5"/>
</dbReference>
<feature type="region of interest" description="Disordered" evidence="8">
    <location>
        <begin position="1502"/>
        <end position="1542"/>
    </location>
</feature>
<keyword evidence="11" id="KW-1185">Reference proteome</keyword>
<dbReference type="PANTHER" id="PTHR24123">
    <property type="entry name" value="ANKYRIN REPEAT-CONTAINING"/>
    <property type="match status" value="1"/>
</dbReference>
<feature type="repeat" description="ANK" evidence="6">
    <location>
        <begin position="1043"/>
        <end position="1075"/>
    </location>
</feature>
<evidence type="ECO:0000259" key="9">
    <source>
        <dbReference type="PROSITE" id="PS50135"/>
    </source>
</evidence>
<dbReference type="Proteomes" id="UP000078237">
    <property type="component" value="Unassembled WGS sequence"/>
</dbReference>
<feature type="repeat" description="ANK" evidence="6">
    <location>
        <begin position="1180"/>
        <end position="1208"/>
    </location>
</feature>
<evidence type="ECO:0000256" key="4">
    <source>
        <dbReference type="ARBA" id="ARBA00022833"/>
    </source>
</evidence>
<keyword evidence="5 6" id="KW-0040">ANK repeat</keyword>
<evidence type="ECO:0000256" key="5">
    <source>
        <dbReference type="ARBA" id="ARBA00023043"/>
    </source>
</evidence>
<dbReference type="InterPro" id="IPR056884">
    <property type="entry name" value="NPHP3-like_N"/>
</dbReference>
<dbReference type="SUPFAM" id="SSF57850">
    <property type="entry name" value="RING/U-box"/>
    <property type="match status" value="1"/>
</dbReference>
<dbReference type="OrthoDB" id="341259at2759"/>
<feature type="region of interest" description="Disordered" evidence="8">
    <location>
        <begin position="1427"/>
        <end position="1455"/>
    </location>
</feature>
<dbReference type="GO" id="GO:0008270">
    <property type="term" value="F:zinc ion binding"/>
    <property type="evidence" value="ECO:0007669"/>
    <property type="project" value="UniProtKB-KW"/>
</dbReference>
<feature type="repeat" description="ANK" evidence="6">
    <location>
        <begin position="887"/>
        <end position="905"/>
    </location>
</feature>
<dbReference type="SUPFAM" id="SSF48403">
    <property type="entry name" value="Ankyrin repeat"/>
    <property type="match status" value="3"/>
</dbReference>
<proteinExistence type="predicted"/>
<feature type="repeat" description="ANK" evidence="6">
    <location>
        <begin position="906"/>
        <end position="939"/>
    </location>
</feature>
<feature type="compositionally biased region" description="Acidic residues" evidence="8">
    <location>
        <begin position="1509"/>
        <end position="1526"/>
    </location>
</feature>
<dbReference type="InterPro" id="IPR002110">
    <property type="entry name" value="Ankyrin_rpt"/>
</dbReference>
<dbReference type="SMART" id="SM00248">
    <property type="entry name" value="ANK"/>
    <property type="match status" value="19"/>
</dbReference>
<feature type="repeat" description="ANK" evidence="6">
    <location>
        <begin position="1318"/>
        <end position="1340"/>
    </location>
</feature>
<organism evidence="10 11">
    <name type="scientific">Madurella mycetomatis</name>
    <dbReference type="NCBI Taxonomy" id="100816"/>
    <lineage>
        <taxon>Eukaryota</taxon>
        <taxon>Fungi</taxon>
        <taxon>Dikarya</taxon>
        <taxon>Ascomycota</taxon>
        <taxon>Pezizomycotina</taxon>
        <taxon>Sordariomycetes</taxon>
        <taxon>Sordariomycetidae</taxon>
        <taxon>Sordariales</taxon>
        <taxon>Sordariales incertae sedis</taxon>
        <taxon>Madurella</taxon>
    </lineage>
</organism>
<evidence type="ECO:0000256" key="3">
    <source>
        <dbReference type="ARBA" id="ARBA00022771"/>
    </source>
</evidence>
<dbReference type="Pfam" id="PF00569">
    <property type="entry name" value="ZZ"/>
    <property type="match status" value="1"/>
</dbReference>
<dbReference type="Gene3D" id="3.30.60.90">
    <property type="match status" value="1"/>
</dbReference>
<dbReference type="SMART" id="SM00291">
    <property type="entry name" value="ZnF_ZZ"/>
    <property type="match status" value="1"/>
</dbReference>
<dbReference type="VEuPathDB" id="FungiDB:MMYC01_203738"/>
<comment type="caution">
    <text evidence="10">The sequence shown here is derived from an EMBL/GenBank/DDBJ whole genome shotgun (WGS) entry which is preliminary data.</text>
</comment>
<dbReference type="Pfam" id="PF00023">
    <property type="entry name" value="Ank"/>
    <property type="match status" value="2"/>
</dbReference>
<keyword evidence="2" id="KW-0677">Repeat</keyword>
<dbReference type="PROSITE" id="PS50135">
    <property type="entry name" value="ZF_ZZ_2"/>
    <property type="match status" value="1"/>
</dbReference>
<dbReference type="InterPro" id="IPR043145">
    <property type="entry name" value="Znf_ZZ_sf"/>
</dbReference>
<sequence>MEERLCRLLFAPYNKGTLHFIPSVSSVSALAAAVIEINGLFVDSKAPLRSRLVILDVAFDDEIFLRERKLLALASPIDPFRTSTEAPAATVTETTEYRTWLDLPGPQILYIHGSHGVQDAAEQVFLALDERTTKQSTAVFYFSFNHWDVRRDSIRDMASTFLAQIICQFPLNKNWADALFTQLDLERGWTEADLVYWLERFRFNDEFEHAIYVINYFDECTKGSRKFFLDKFKYLAASSEGQFKIVVTSHEAGALLSELSDTAVTILDLSASAAAKSDYVYGYEKVKQLTRLRPDLILQASLLRQEVDSIADIDPLARHVIVEQARFQPEWPENISIREILGNPDLPKGEWDDKALASLLDRILRKIPAEANLPLLLSWILYAVRPLTIWELGTAMCLFPDTDSDGPASPSPSQLGGFVGKLQVWLAGIIEVNLNEVRITHPRIRNILMTKSLRKKRDDDPLYLWNDISVTAHFNIARLCLEYLSRQRVREIISNTYRVAETSGAHAFADRENLCSYALQAWTHHFMKVSSPTERSKLSTRFASNSLGCDWARGYWALSNPVTRSKTGLESLFPIFAGLGLLDVVKPQNMQDTCCGLLEAASKGQNETVKRLLRHNKFTETTLLDALVSAGASGDEQLMLDLIEYISSKRGSPDAVAWPPSLLYRAAWLGLDRVAEKLLQLGVSPDSDVPWLAVTKAPPLHQAARNFHLTIIQVLVRYGADVNSRGRYNRTALHLAAGIGNVEMARWMVQDGKFELEVKDQDNRTPVYYPSVYGHYAAATELLQLGADPDMGLTAGSTIDIWCPLVAAADNGLARCVKALLEHNANPNITGPTGQGTALQNAATSGYIEPCRLLLEGGADPNSPLIQPPIVIQVVQHLVTDEPDLCLEIVRLLIDNGADVNAKDSEGTPVLVFIIGYNNVEPVCELLLDAGADVNALDSMGKGPLFHAADYLKPALVKLFLARGADTNRVTQDGLTPLYVSVPNSESVRLLLEHGADPNEGRDSEVYTPLMYAAWFADHHDTLCLLLKHNAPLETKCDIGDFKGMTALNFAVSYGSAAGIRTLAEAGANLQIIGEDGIPILNTAATFPLHEGKLDALLEYLPRLDLTQTDNIGRTAINLPSVEFMALKRLVNAGAAVNVQDSDGDTPLRTHVSAGNTENVKYLLKHGADPNIVSKLYGGPLHAAVRGTDLSLAKLLIEHGANTNLSAPTVYGTPLISACLQIKAKPDLDPDPDPEMARYLLEHGADVSGRGGLLSYPINAAALNSTPRLIDLLLSRGADVSVTDAMGRSPIHFAASNSTQVFQAIIDGGGDIKARDTLGRTPLHWAAQPGRLEVVKLFLSLLDAEDEAYHIDVADGDGWTALCWAARGPEGWHDGNPEDLAGVVRLLLERGADPSVVVTFQGQRWTPLKLARYHGARTEVIKLLEHGLGEDGQTEDGNDDKNEVSNPDDGTRQARSHTSYHCDVCHSLITGFRYHCTTCGFFDMCFICYPHRELVHTSGHDFEQKGPEFDEEEVSDGEGENADGETETNSTTDSDTDSDTDS</sequence>
<evidence type="ECO:0000256" key="7">
    <source>
        <dbReference type="PROSITE-ProRule" id="PRU00228"/>
    </source>
</evidence>
<evidence type="ECO:0000256" key="2">
    <source>
        <dbReference type="ARBA" id="ARBA00022737"/>
    </source>
</evidence>
<keyword evidence="1" id="KW-0479">Metal-binding</keyword>
<dbReference type="PRINTS" id="PR01415">
    <property type="entry name" value="ANKYRIN"/>
</dbReference>
<dbReference type="EMBL" id="LCTW02000074">
    <property type="protein sequence ID" value="KXX79910.1"/>
    <property type="molecule type" value="Genomic_DNA"/>
</dbReference>
<dbReference type="PROSITE" id="PS50088">
    <property type="entry name" value="ANK_REPEAT"/>
    <property type="match status" value="9"/>
</dbReference>
<name>A0A175W9E0_9PEZI</name>
<evidence type="ECO:0000256" key="8">
    <source>
        <dbReference type="SAM" id="MobiDB-lite"/>
    </source>
</evidence>
<feature type="repeat" description="ANK" evidence="6">
    <location>
        <begin position="1257"/>
        <end position="1285"/>
    </location>
</feature>
<reference evidence="10 11" key="1">
    <citation type="journal article" date="2016" name="Genome Announc.">
        <title>Genome Sequence of Madurella mycetomatis mm55, Isolated from a Human Mycetoma Case in Sudan.</title>
        <authorList>
            <person name="Smit S."/>
            <person name="Derks M.F."/>
            <person name="Bervoets S."/>
            <person name="Fahal A."/>
            <person name="van Leeuwen W."/>
            <person name="van Belkum A."/>
            <person name="van de Sande W.W."/>
        </authorList>
    </citation>
    <scope>NUCLEOTIDE SEQUENCE [LARGE SCALE GENOMIC DNA]</scope>
    <source>
        <strain evidence="11">mm55</strain>
    </source>
</reference>
<evidence type="ECO:0000313" key="10">
    <source>
        <dbReference type="EMBL" id="KXX79910.1"/>
    </source>
</evidence>
<keyword evidence="3 7" id="KW-0863">Zinc-finger</keyword>
<dbReference type="Pfam" id="PF24883">
    <property type="entry name" value="NPHP3_N"/>
    <property type="match status" value="1"/>
</dbReference>
<dbReference type="InterPro" id="IPR000433">
    <property type="entry name" value="Znf_ZZ"/>
</dbReference>
<feature type="repeat" description="ANK" evidence="6">
    <location>
        <begin position="695"/>
        <end position="727"/>
    </location>
</feature>
<evidence type="ECO:0000256" key="1">
    <source>
        <dbReference type="ARBA" id="ARBA00022723"/>
    </source>
</evidence>
<dbReference type="STRING" id="100816.A0A175W9E0"/>
<dbReference type="PROSITE" id="PS50297">
    <property type="entry name" value="ANK_REP_REGION"/>
    <property type="match status" value="5"/>
</dbReference>
<evidence type="ECO:0000313" key="11">
    <source>
        <dbReference type="Proteomes" id="UP000078237"/>
    </source>
</evidence>
<gene>
    <name evidence="10" type="ORF">MMYC01_203738</name>
</gene>
<keyword evidence="4" id="KW-0862">Zinc</keyword>
<dbReference type="Gene3D" id="1.25.40.20">
    <property type="entry name" value="Ankyrin repeat-containing domain"/>
    <property type="match status" value="3"/>
</dbReference>
<feature type="repeat" description="ANK" evidence="6">
    <location>
        <begin position="728"/>
        <end position="752"/>
    </location>
</feature>
<dbReference type="PANTHER" id="PTHR24123:SF33">
    <property type="entry name" value="PROTEIN HOS4"/>
    <property type="match status" value="1"/>
</dbReference>
<dbReference type="AlphaFoldDB" id="A0A175W9E0"/>